<organism evidence="2 3">
    <name type="scientific">Paenibacillus mellifer</name>
    <dbReference type="NCBI Taxonomy" id="2937794"/>
    <lineage>
        <taxon>Bacteria</taxon>
        <taxon>Bacillati</taxon>
        <taxon>Bacillota</taxon>
        <taxon>Bacilli</taxon>
        <taxon>Bacillales</taxon>
        <taxon>Paenibacillaceae</taxon>
        <taxon>Paenibacillus</taxon>
    </lineage>
</organism>
<dbReference type="EMBL" id="JALPRK010000007">
    <property type="protein sequence ID" value="MCK8487549.1"/>
    <property type="molecule type" value="Genomic_DNA"/>
</dbReference>
<protein>
    <submittedName>
        <fullName evidence="2">YobA family protein</fullName>
    </submittedName>
</protein>
<proteinExistence type="predicted"/>
<dbReference type="Pfam" id="PF11518">
    <property type="entry name" value="DUF3221"/>
    <property type="match status" value="1"/>
</dbReference>
<comment type="caution">
    <text evidence="2">The sequence shown here is derived from an EMBL/GenBank/DDBJ whole genome shotgun (WGS) entry which is preliminary data.</text>
</comment>
<feature type="chain" id="PRO_5040833519" evidence="1">
    <location>
        <begin position="21"/>
        <end position="106"/>
    </location>
</feature>
<keyword evidence="3" id="KW-1185">Reference proteome</keyword>
<evidence type="ECO:0000313" key="2">
    <source>
        <dbReference type="EMBL" id="MCK8487549.1"/>
    </source>
</evidence>
<evidence type="ECO:0000256" key="1">
    <source>
        <dbReference type="SAM" id="SignalP"/>
    </source>
</evidence>
<dbReference type="Proteomes" id="UP001139534">
    <property type="component" value="Unassembled WGS sequence"/>
</dbReference>
<sequence length="106" mass="11877">MKRGWVLFLLILVCAGCALGPQTSNRMEGEGYILEVAEDRVLVLEEPFANQSWTDIMGDYDGEAIWLNTRISNLKPGQKIRYTIKGGINESYPSQADAKVIQVLEE</sequence>
<dbReference type="AlphaFoldDB" id="A0A9X2BP29"/>
<dbReference type="RefSeq" id="WP_248551648.1">
    <property type="nucleotide sequence ID" value="NZ_JALPRK010000007.1"/>
</dbReference>
<reference evidence="2" key="1">
    <citation type="submission" date="2022-04" db="EMBL/GenBank/DDBJ databases">
        <authorList>
            <person name="Seo M.-J."/>
        </authorList>
    </citation>
    <scope>NUCLEOTIDE SEQUENCE</scope>
    <source>
        <strain evidence="2">MBLB2552</strain>
    </source>
</reference>
<keyword evidence="1" id="KW-0732">Signal</keyword>
<accession>A0A9X2BP29</accession>
<name>A0A9X2BP29_9BACL</name>
<evidence type="ECO:0000313" key="3">
    <source>
        <dbReference type="Proteomes" id="UP001139534"/>
    </source>
</evidence>
<gene>
    <name evidence="2" type="ORF">M0651_10230</name>
</gene>
<feature type="signal peptide" evidence="1">
    <location>
        <begin position="1"/>
        <end position="20"/>
    </location>
</feature>
<dbReference type="InterPro" id="IPR021598">
    <property type="entry name" value="DUF3221"/>
</dbReference>